<evidence type="ECO:0000313" key="4">
    <source>
        <dbReference type="EMBL" id="ABQ13241.1"/>
    </source>
</evidence>
<dbReference type="InterPro" id="IPR035979">
    <property type="entry name" value="RBD_domain_sf"/>
</dbReference>
<evidence type="ECO:0000313" key="5">
    <source>
        <dbReference type="Proteomes" id="UP000000248"/>
    </source>
</evidence>
<dbReference type="Gene3D" id="3.30.70.330">
    <property type="match status" value="1"/>
</dbReference>
<dbReference type="InterPro" id="IPR012677">
    <property type="entry name" value="Nucleotide-bd_a/b_plait_sf"/>
</dbReference>
<evidence type="ECO:0000259" key="3">
    <source>
        <dbReference type="PROSITE" id="PS50102"/>
    </source>
</evidence>
<dbReference type="InterPro" id="IPR000504">
    <property type="entry name" value="RRM_dom"/>
</dbReference>
<dbReference type="InterPro" id="IPR052462">
    <property type="entry name" value="SLIRP/GR-RBP-like"/>
</dbReference>
<name>A5EVT9_DICNV</name>
<dbReference type="HOGENOM" id="CLU_012062_28_8_6"/>
<proteinExistence type="predicted"/>
<dbReference type="PANTHER" id="PTHR48027">
    <property type="entry name" value="HETEROGENEOUS NUCLEAR RIBONUCLEOPROTEIN 87F-RELATED"/>
    <property type="match status" value="1"/>
</dbReference>
<dbReference type="PROSITE" id="PS50102">
    <property type="entry name" value="RRM"/>
    <property type="match status" value="1"/>
</dbReference>
<organism evidence="4 5">
    <name type="scientific">Dichelobacter nodosus (strain VCS1703A)</name>
    <dbReference type="NCBI Taxonomy" id="246195"/>
    <lineage>
        <taxon>Bacteria</taxon>
        <taxon>Pseudomonadati</taxon>
        <taxon>Pseudomonadota</taxon>
        <taxon>Gammaproteobacteria</taxon>
        <taxon>Cardiobacteriales</taxon>
        <taxon>Cardiobacteriaceae</taxon>
        <taxon>Dichelobacter</taxon>
    </lineage>
</organism>
<sequence>MTNIYVGNLSYRTTEDELRNAFSQFGDVQNASIIKDRDSGRSKGFGFVEMPDAEAAKKAIESLNDKDLGGRNLKINEARPREMRPRRDKGSNSHF</sequence>
<dbReference type="Pfam" id="PF00076">
    <property type="entry name" value="RRM_1"/>
    <property type="match status" value="1"/>
</dbReference>
<keyword evidence="1" id="KW-0694">RNA-binding</keyword>
<dbReference type="EMBL" id="CP000513">
    <property type="protein sequence ID" value="ABQ13241.1"/>
    <property type="molecule type" value="Genomic_DNA"/>
</dbReference>
<dbReference type="STRING" id="246195.DNO_0446"/>
<evidence type="ECO:0000256" key="2">
    <source>
        <dbReference type="SAM" id="MobiDB-lite"/>
    </source>
</evidence>
<dbReference type="eggNOG" id="COG0724">
    <property type="taxonomic scope" value="Bacteria"/>
</dbReference>
<feature type="region of interest" description="Disordered" evidence="2">
    <location>
        <begin position="66"/>
        <end position="95"/>
    </location>
</feature>
<keyword evidence="5" id="KW-1185">Reference proteome</keyword>
<protein>
    <submittedName>
        <fullName evidence="4">RNA recognition motif protein</fullName>
    </submittedName>
</protein>
<dbReference type="OrthoDB" id="9798855at2"/>
<reference evidence="4 5" key="1">
    <citation type="journal article" date="2007" name="Nat. Biotechnol.">
        <title>Genome sequence and identification of candidate vaccine antigens from the animal pathogen Dichelobacter nodosus.</title>
        <authorList>
            <person name="Myers G.S."/>
            <person name="Parker D."/>
            <person name="Al-Hasani K."/>
            <person name="Kennan R.M."/>
            <person name="Seemann T."/>
            <person name="Ren Q."/>
            <person name="Badger J.H."/>
            <person name="Selengut J.D."/>
            <person name="Deboy R.T."/>
            <person name="Tettelin H."/>
            <person name="Boyce J.D."/>
            <person name="McCarl V.P."/>
            <person name="Han X."/>
            <person name="Nelson W.C."/>
            <person name="Madupu R."/>
            <person name="Mohamoud Y."/>
            <person name="Holley T."/>
            <person name="Fedorova N."/>
            <person name="Khouri H."/>
            <person name="Bottomley S.P."/>
            <person name="Whittington R.J."/>
            <person name="Adler B."/>
            <person name="Songer J.G."/>
            <person name="Rood J.I."/>
            <person name="Paulsen I.T."/>
        </authorList>
    </citation>
    <scope>NUCLEOTIDE SEQUENCE [LARGE SCALE GENOMIC DNA]</scope>
    <source>
        <strain evidence="4 5">VCS1703A</strain>
    </source>
</reference>
<dbReference type="RefSeq" id="WP_012030784.1">
    <property type="nucleotide sequence ID" value="NC_009446.1"/>
</dbReference>
<dbReference type="GO" id="GO:0003723">
    <property type="term" value="F:RNA binding"/>
    <property type="evidence" value="ECO:0007669"/>
    <property type="project" value="UniProtKB-KW"/>
</dbReference>
<gene>
    <name evidence="4" type="ordered locus">DNO_0446</name>
</gene>
<dbReference type="KEGG" id="dno:DNO_0446"/>
<dbReference type="InterPro" id="IPR048289">
    <property type="entry name" value="RRM2_NsCP33-like"/>
</dbReference>
<dbReference type="CDD" id="cd21608">
    <property type="entry name" value="RRM2_NsCP33_like"/>
    <property type="match status" value="1"/>
</dbReference>
<accession>A5EVT9</accession>
<dbReference type="SUPFAM" id="SSF54928">
    <property type="entry name" value="RNA-binding domain, RBD"/>
    <property type="match status" value="1"/>
</dbReference>
<feature type="domain" description="RRM" evidence="3">
    <location>
        <begin position="2"/>
        <end position="80"/>
    </location>
</feature>
<evidence type="ECO:0000256" key="1">
    <source>
        <dbReference type="ARBA" id="ARBA00022884"/>
    </source>
</evidence>
<dbReference type="SMART" id="SM00360">
    <property type="entry name" value="RRM"/>
    <property type="match status" value="1"/>
</dbReference>
<dbReference type="AlphaFoldDB" id="A5EVT9"/>
<dbReference type="Proteomes" id="UP000000248">
    <property type="component" value="Chromosome"/>
</dbReference>